<name>A0A7S3JKZ1_9SPIT</name>
<feature type="domain" description="Protein kinase" evidence="7">
    <location>
        <begin position="1"/>
        <end position="277"/>
    </location>
</feature>
<proteinExistence type="inferred from homology"/>
<dbReference type="GO" id="GO:0004674">
    <property type="term" value="F:protein serine/threonine kinase activity"/>
    <property type="evidence" value="ECO:0007669"/>
    <property type="project" value="UniProtKB-KW"/>
</dbReference>
<dbReference type="PROSITE" id="PS00108">
    <property type="entry name" value="PROTEIN_KINASE_ST"/>
    <property type="match status" value="1"/>
</dbReference>
<dbReference type="Gene3D" id="1.10.510.10">
    <property type="entry name" value="Transferase(Phosphotransferase) domain 1"/>
    <property type="match status" value="1"/>
</dbReference>
<reference evidence="8" key="1">
    <citation type="submission" date="2021-01" db="EMBL/GenBank/DDBJ databases">
        <authorList>
            <person name="Corre E."/>
            <person name="Pelletier E."/>
            <person name="Niang G."/>
            <person name="Scheremetjew M."/>
            <person name="Finn R."/>
            <person name="Kale V."/>
            <person name="Holt S."/>
            <person name="Cochrane G."/>
            <person name="Meng A."/>
            <person name="Brown T."/>
            <person name="Cohen L."/>
        </authorList>
    </citation>
    <scope>NUCLEOTIDE SEQUENCE</scope>
    <source>
        <strain evidence="8">FSP1.4</strain>
    </source>
</reference>
<dbReference type="PANTHER" id="PTHR24348">
    <property type="entry name" value="SERINE/THREONINE-PROTEIN KINASE UNC-51-RELATED"/>
    <property type="match status" value="1"/>
</dbReference>
<evidence type="ECO:0000256" key="1">
    <source>
        <dbReference type="ARBA" id="ARBA00022679"/>
    </source>
</evidence>
<keyword evidence="4 5" id="KW-0067">ATP-binding</keyword>
<evidence type="ECO:0000313" key="8">
    <source>
        <dbReference type="EMBL" id="CAE0358053.1"/>
    </source>
</evidence>
<keyword evidence="6" id="KW-0723">Serine/threonine-protein kinase</keyword>
<dbReference type="InterPro" id="IPR045269">
    <property type="entry name" value="Atg1-like"/>
</dbReference>
<dbReference type="InterPro" id="IPR008271">
    <property type="entry name" value="Ser/Thr_kinase_AS"/>
</dbReference>
<accession>A0A7S3JKZ1</accession>
<evidence type="ECO:0000256" key="4">
    <source>
        <dbReference type="ARBA" id="ARBA00022840"/>
    </source>
</evidence>
<keyword evidence="1" id="KW-0808">Transferase</keyword>
<dbReference type="AlphaFoldDB" id="A0A7S3JKZ1"/>
<keyword evidence="2 5" id="KW-0547">Nucleotide-binding</keyword>
<dbReference type="InterPro" id="IPR017441">
    <property type="entry name" value="Protein_kinase_ATP_BS"/>
</dbReference>
<dbReference type="GO" id="GO:0005776">
    <property type="term" value="C:autophagosome"/>
    <property type="evidence" value="ECO:0007669"/>
    <property type="project" value="TreeGrafter"/>
</dbReference>
<dbReference type="PROSITE" id="PS00107">
    <property type="entry name" value="PROTEIN_KINASE_ATP"/>
    <property type="match status" value="1"/>
</dbReference>
<dbReference type="PROSITE" id="PS50011">
    <property type="entry name" value="PROTEIN_KINASE_DOM"/>
    <property type="match status" value="1"/>
</dbReference>
<evidence type="ECO:0000256" key="5">
    <source>
        <dbReference type="PROSITE-ProRule" id="PRU10141"/>
    </source>
</evidence>
<gene>
    <name evidence="8" type="ORF">EHAR0213_LOCUS16973</name>
</gene>
<dbReference type="PANTHER" id="PTHR24348:SF22">
    <property type="entry name" value="NON-SPECIFIC SERINE_THREONINE PROTEIN KINASE"/>
    <property type="match status" value="1"/>
</dbReference>
<dbReference type="GO" id="GO:0005829">
    <property type="term" value="C:cytosol"/>
    <property type="evidence" value="ECO:0007669"/>
    <property type="project" value="TreeGrafter"/>
</dbReference>
<evidence type="ECO:0000256" key="3">
    <source>
        <dbReference type="ARBA" id="ARBA00022777"/>
    </source>
</evidence>
<dbReference type="SMART" id="SM00220">
    <property type="entry name" value="S_TKc"/>
    <property type="match status" value="1"/>
</dbReference>
<dbReference type="GO" id="GO:0010506">
    <property type="term" value="P:regulation of autophagy"/>
    <property type="evidence" value="ECO:0007669"/>
    <property type="project" value="InterPro"/>
</dbReference>
<dbReference type="EMBL" id="HBII01040487">
    <property type="protein sequence ID" value="CAE0358053.1"/>
    <property type="molecule type" value="Transcribed_RNA"/>
</dbReference>
<feature type="binding site" evidence="5">
    <location>
        <position position="28"/>
    </location>
    <ligand>
        <name>ATP</name>
        <dbReference type="ChEBI" id="CHEBI:30616"/>
    </ligand>
</feature>
<dbReference type="SUPFAM" id="SSF56112">
    <property type="entry name" value="Protein kinase-like (PK-like)"/>
    <property type="match status" value="1"/>
</dbReference>
<keyword evidence="3" id="KW-0418">Kinase</keyword>
<comment type="similarity">
    <text evidence="6">Belongs to the protein kinase superfamily.</text>
</comment>
<dbReference type="Pfam" id="PF00069">
    <property type="entry name" value="Pkinase"/>
    <property type="match status" value="1"/>
</dbReference>
<dbReference type="InterPro" id="IPR000719">
    <property type="entry name" value="Prot_kinase_dom"/>
</dbReference>
<dbReference type="GO" id="GO:0000045">
    <property type="term" value="P:autophagosome assembly"/>
    <property type="evidence" value="ECO:0007669"/>
    <property type="project" value="TreeGrafter"/>
</dbReference>
<dbReference type="GO" id="GO:0016020">
    <property type="term" value="C:membrane"/>
    <property type="evidence" value="ECO:0007669"/>
    <property type="project" value="TreeGrafter"/>
</dbReference>
<evidence type="ECO:0000256" key="6">
    <source>
        <dbReference type="RuleBase" id="RU000304"/>
    </source>
</evidence>
<protein>
    <recommendedName>
        <fullName evidence="7">Protein kinase domain-containing protein</fullName>
    </recommendedName>
</protein>
<organism evidence="8">
    <name type="scientific">Euplotes harpa</name>
    <dbReference type="NCBI Taxonomy" id="151035"/>
    <lineage>
        <taxon>Eukaryota</taxon>
        <taxon>Sar</taxon>
        <taxon>Alveolata</taxon>
        <taxon>Ciliophora</taxon>
        <taxon>Intramacronucleata</taxon>
        <taxon>Spirotrichea</taxon>
        <taxon>Hypotrichia</taxon>
        <taxon>Euplotida</taxon>
        <taxon>Euplotidae</taxon>
        <taxon>Euplotes</taxon>
    </lineage>
</organism>
<dbReference type="InterPro" id="IPR011009">
    <property type="entry name" value="Kinase-like_dom_sf"/>
</dbReference>
<evidence type="ECO:0000259" key="7">
    <source>
        <dbReference type="PROSITE" id="PS50011"/>
    </source>
</evidence>
<evidence type="ECO:0000256" key="2">
    <source>
        <dbReference type="ARBA" id="ARBA00022741"/>
    </source>
</evidence>
<sequence>MIGSGGSSKVFSAFDSNKNLYAIKAIRKDKGYASEMESMIVLREYFVMEHIGEHPNIIKHYSCNPEGMIVHNDVQQPICYNVMEYCANGSLSTIVRNTGAIEESIARFMFVQLASAVQFLHEKKFAHLDIKLENILLDEWFNIKLADFGSGVSLVKTRGMTANRVGTPLYMPPEIKNLEKGQSFEGMKADIYSFGVTLCLMLFGELPDFSMFDCDASTIGTNQMSSDDFMDVEMSEEKLSQRWKYLSASSKDLIQRMTNEDPNKRPTIEEVLAHEWVYFESLDGLQSQVYLEMKARQQAISNFQSL</sequence>
<dbReference type="GO" id="GO:0000407">
    <property type="term" value="C:phagophore assembly site"/>
    <property type="evidence" value="ECO:0007669"/>
    <property type="project" value="TreeGrafter"/>
</dbReference>
<dbReference type="GO" id="GO:0005524">
    <property type="term" value="F:ATP binding"/>
    <property type="evidence" value="ECO:0007669"/>
    <property type="project" value="UniProtKB-UniRule"/>
</dbReference>